<evidence type="ECO:0000256" key="2">
    <source>
        <dbReference type="ARBA" id="ARBA00009765"/>
    </source>
</evidence>
<evidence type="ECO:0000256" key="4">
    <source>
        <dbReference type="ARBA" id="ARBA00022475"/>
    </source>
</evidence>
<keyword evidence="9 12" id="KW-0472">Membrane</keyword>
<comment type="similarity">
    <text evidence="2 12">Belongs to the CorA metal ion transporter (MIT) (TC 1.A.35) family.</text>
</comment>
<evidence type="ECO:0000256" key="7">
    <source>
        <dbReference type="ARBA" id="ARBA00022989"/>
    </source>
</evidence>
<dbReference type="EMBL" id="CP043504">
    <property type="protein sequence ID" value="QEO09168.1"/>
    <property type="molecule type" value="Genomic_DNA"/>
</dbReference>
<sequence>MPLIDNAIYRDGRRVQTPHTLEETFELNRAEGGMAWIGLYRPTDAELAAVAEEFSLHELAVEDASTGHQRAKLERYDDVLFVALRPARYIDSAEEVEFGELHVFVGPDFVVTVRHAETPDLAQVRKRLEADPELLARGPEAVLYAILDQVVDEYEPVVAGLENDIDEIEDQLFGEDDDETLARRIYDLSREVISFQRAVHPLVGMLDALLRGGVRYGVDVELQRSLRDVLDHVTRTVERADSYRALLASALQVQSTLVTRAMTRTTIQQNEQIKRITSWAAILFAPTLVGTVYGMNFRYMPELLWTWGYPFALLLMLLLGLGLYVVFKIKRWL</sequence>
<dbReference type="CDD" id="cd12830">
    <property type="entry name" value="MtCorA-like"/>
    <property type="match status" value="1"/>
</dbReference>
<organism evidence="13 14">
    <name type="scientific">Protaetiibacter larvae</name>
    <dbReference type="NCBI Taxonomy" id="2592654"/>
    <lineage>
        <taxon>Bacteria</taxon>
        <taxon>Bacillati</taxon>
        <taxon>Actinomycetota</taxon>
        <taxon>Actinomycetes</taxon>
        <taxon>Micrococcales</taxon>
        <taxon>Microbacteriaceae</taxon>
        <taxon>Protaetiibacter</taxon>
    </lineage>
</organism>
<evidence type="ECO:0000313" key="14">
    <source>
        <dbReference type="Proteomes" id="UP000322159"/>
    </source>
</evidence>
<dbReference type="InterPro" id="IPR002523">
    <property type="entry name" value="MgTranspt_CorA/ZnTranspt_ZntB"/>
</dbReference>
<dbReference type="InterPro" id="IPR045863">
    <property type="entry name" value="CorA_TM1_TM2"/>
</dbReference>
<evidence type="ECO:0000256" key="6">
    <source>
        <dbReference type="ARBA" id="ARBA00022842"/>
    </source>
</evidence>
<evidence type="ECO:0000256" key="3">
    <source>
        <dbReference type="ARBA" id="ARBA00022448"/>
    </source>
</evidence>
<comment type="subcellular location">
    <subcellularLocation>
        <location evidence="1">Cell membrane</location>
        <topology evidence="1">Multi-pass membrane protein</topology>
    </subcellularLocation>
    <subcellularLocation>
        <location evidence="12">Membrane</location>
        <topology evidence="12">Multi-pass membrane protein</topology>
    </subcellularLocation>
</comment>
<dbReference type="GO" id="GO:0015095">
    <property type="term" value="F:magnesium ion transmembrane transporter activity"/>
    <property type="evidence" value="ECO:0007669"/>
    <property type="project" value="UniProtKB-UniRule"/>
</dbReference>
<dbReference type="InterPro" id="IPR045861">
    <property type="entry name" value="CorA_cytoplasmic_dom"/>
</dbReference>
<dbReference type="FunFam" id="1.20.58.340:FF:000004">
    <property type="entry name" value="Magnesium transport protein CorA"/>
    <property type="match status" value="1"/>
</dbReference>
<dbReference type="GO" id="GO:0000287">
    <property type="term" value="F:magnesium ion binding"/>
    <property type="evidence" value="ECO:0007669"/>
    <property type="project" value="TreeGrafter"/>
</dbReference>
<accession>A0A5C1Y6V1</accession>
<proteinExistence type="inferred from homology"/>
<comment type="catalytic activity">
    <reaction evidence="10">
        <text>Mg(2+)(in) = Mg(2+)(out)</text>
        <dbReference type="Rhea" id="RHEA:29827"/>
        <dbReference type="ChEBI" id="CHEBI:18420"/>
    </reaction>
</comment>
<keyword evidence="5 12" id="KW-0812">Transmembrane</keyword>
<reference evidence="13 14" key="1">
    <citation type="submission" date="2019-09" db="EMBL/GenBank/DDBJ databases">
        <title>Genome sequencing of strain KACC 19322.</title>
        <authorList>
            <person name="Heo J."/>
            <person name="Kim S.-J."/>
            <person name="Kim J.-S."/>
            <person name="Hong S.-B."/>
            <person name="Kwon S.-W."/>
        </authorList>
    </citation>
    <scope>NUCLEOTIDE SEQUENCE [LARGE SCALE GENOMIC DNA]</scope>
    <source>
        <strain evidence="13 14">KACC 19322</strain>
    </source>
</reference>
<keyword evidence="8 12" id="KW-0406">Ion transport</keyword>
<comment type="function">
    <text evidence="11">Mediates influx of magnesium ions. Alternates between open and closed states. Activated by low cytoplasmic Mg(2+) levels. Inactive when cytoplasmic Mg(2+) levels are high.</text>
</comment>
<dbReference type="GO" id="GO:0005886">
    <property type="term" value="C:plasma membrane"/>
    <property type="evidence" value="ECO:0007669"/>
    <property type="project" value="UniProtKB-SubCell"/>
</dbReference>
<gene>
    <name evidence="12 13" type="primary">corA</name>
    <name evidence="13" type="ORF">FLP23_03525</name>
</gene>
<evidence type="ECO:0000313" key="13">
    <source>
        <dbReference type="EMBL" id="QEO09168.1"/>
    </source>
</evidence>
<evidence type="ECO:0000256" key="10">
    <source>
        <dbReference type="ARBA" id="ARBA00034269"/>
    </source>
</evidence>
<dbReference type="GO" id="GO:0050897">
    <property type="term" value="F:cobalt ion binding"/>
    <property type="evidence" value="ECO:0007669"/>
    <property type="project" value="TreeGrafter"/>
</dbReference>
<feature type="transmembrane region" description="Helical" evidence="12">
    <location>
        <begin position="276"/>
        <end position="295"/>
    </location>
</feature>
<dbReference type="AlphaFoldDB" id="A0A5C1Y6V1"/>
<dbReference type="PANTHER" id="PTHR46494">
    <property type="entry name" value="CORA FAMILY METAL ION TRANSPORTER (EUROFUNG)"/>
    <property type="match status" value="1"/>
</dbReference>
<evidence type="ECO:0000256" key="5">
    <source>
        <dbReference type="ARBA" id="ARBA00022692"/>
    </source>
</evidence>
<dbReference type="GO" id="GO:0015087">
    <property type="term" value="F:cobalt ion transmembrane transporter activity"/>
    <property type="evidence" value="ECO:0007669"/>
    <property type="project" value="UniProtKB-UniRule"/>
</dbReference>
<evidence type="ECO:0000256" key="8">
    <source>
        <dbReference type="ARBA" id="ARBA00023065"/>
    </source>
</evidence>
<dbReference type="Proteomes" id="UP000322159">
    <property type="component" value="Chromosome"/>
</dbReference>
<evidence type="ECO:0000256" key="9">
    <source>
        <dbReference type="ARBA" id="ARBA00023136"/>
    </source>
</evidence>
<dbReference type="Gene3D" id="3.30.460.20">
    <property type="entry name" value="CorA soluble domain-like"/>
    <property type="match status" value="1"/>
</dbReference>
<dbReference type="InterPro" id="IPR004488">
    <property type="entry name" value="Mg/Co-transport_prot_CorA"/>
</dbReference>
<keyword evidence="6 12" id="KW-0460">Magnesium</keyword>
<dbReference type="Pfam" id="PF01544">
    <property type="entry name" value="CorA"/>
    <property type="match status" value="1"/>
</dbReference>
<keyword evidence="3 12" id="KW-0813">Transport</keyword>
<dbReference type="RefSeq" id="WP_149324598.1">
    <property type="nucleotide sequence ID" value="NZ_CP043504.1"/>
</dbReference>
<dbReference type="KEGG" id="lyk:FLP23_03525"/>
<evidence type="ECO:0000256" key="11">
    <source>
        <dbReference type="ARBA" id="ARBA00045497"/>
    </source>
</evidence>
<evidence type="ECO:0000256" key="12">
    <source>
        <dbReference type="RuleBase" id="RU362010"/>
    </source>
</evidence>
<feature type="transmembrane region" description="Helical" evidence="12">
    <location>
        <begin position="307"/>
        <end position="327"/>
    </location>
</feature>
<dbReference type="Gene3D" id="1.20.58.340">
    <property type="entry name" value="Magnesium transport protein CorA, transmembrane region"/>
    <property type="match status" value="2"/>
</dbReference>
<dbReference type="SUPFAM" id="SSF144083">
    <property type="entry name" value="Magnesium transport protein CorA, transmembrane region"/>
    <property type="match status" value="1"/>
</dbReference>
<protein>
    <recommendedName>
        <fullName evidence="12">Magnesium transport protein CorA</fullName>
    </recommendedName>
</protein>
<evidence type="ECO:0000256" key="1">
    <source>
        <dbReference type="ARBA" id="ARBA00004651"/>
    </source>
</evidence>
<dbReference type="OrthoDB" id="9803416at2"/>
<dbReference type="NCBIfam" id="TIGR00383">
    <property type="entry name" value="corA"/>
    <property type="match status" value="1"/>
</dbReference>
<keyword evidence="7 12" id="KW-1133">Transmembrane helix</keyword>
<dbReference type="SUPFAM" id="SSF143865">
    <property type="entry name" value="CorA soluble domain-like"/>
    <property type="match status" value="1"/>
</dbReference>
<name>A0A5C1Y6V1_9MICO</name>
<keyword evidence="4 12" id="KW-1003">Cell membrane</keyword>
<dbReference type="PANTHER" id="PTHR46494:SF1">
    <property type="entry name" value="CORA FAMILY METAL ION TRANSPORTER (EUROFUNG)"/>
    <property type="match status" value="1"/>
</dbReference>
<keyword evidence="14" id="KW-1185">Reference proteome</keyword>